<dbReference type="HOGENOM" id="CLU_1229955_0_0_1"/>
<dbReference type="AlphaFoldDB" id="A0A0D2C8C9"/>
<evidence type="ECO:0000313" key="1">
    <source>
        <dbReference type="EMBL" id="KIW61211.1"/>
    </source>
</evidence>
<organism evidence="1 2">
    <name type="scientific">Exophiala xenobiotica</name>
    <dbReference type="NCBI Taxonomy" id="348802"/>
    <lineage>
        <taxon>Eukaryota</taxon>
        <taxon>Fungi</taxon>
        <taxon>Dikarya</taxon>
        <taxon>Ascomycota</taxon>
        <taxon>Pezizomycotina</taxon>
        <taxon>Eurotiomycetes</taxon>
        <taxon>Chaetothyriomycetidae</taxon>
        <taxon>Chaetothyriales</taxon>
        <taxon>Herpotrichiellaceae</taxon>
        <taxon>Exophiala</taxon>
    </lineage>
</organism>
<reference evidence="1 2" key="1">
    <citation type="submission" date="2015-01" db="EMBL/GenBank/DDBJ databases">
        <title>The Genome Sequence of Exophiala xenobiotica CBS118157.</title>
        <authorList>
            <consortium name="The Broad Institute Genomics Platform"/>
            <person name="Cuomo C."/>
            <person name="de Hoog S."/>
            <person name="Gorbushina A."/>
            <person name="Stielow B."/>
            <person name="Teixiera M."/>
            <person name="Abouelleil A."/>
            <person name="Chapman S.B."/>
            <person name="Priest M."/>
            <person name="Young S.K."/>
            <person name="Wortman J."/>
            <person name="Nusbaum C."/>
            <person name="Birren B."/>
        </authorList>
    </citation>
    <scope>NUCLEOTIDE SEQUENCE [LARGE SCALE GENOMIC DNA]</scope>
    <source>
        <strain evidence="1 2">CBS 118157</strain>
    </source>
</reference>
<dbReference type="OrthoDB" id="5403747at2759"/>
<accession>A0A0D2C8C9</accession>
<dbReference type="RefSeq" id="XP_013321795.1">
    <property type="nucleotide sequence ID" value="XM_013466341.1"/>
</dbReference>
<protein>
    <recommendedName>
        <fullName evidence="3">BTB domain-containing protein</fullName>
    </recommendedName>
</protein>
<dbReference type="EMBL" id="KN847317">
    <property type="protein sequence ID" value="KIW61211.1"/>
    <property type="molecule type" value="Genomic_DNA"/>
</dbReference>
<evidence type="ECO:0000313" key="2">
    <source>
        <dbReference type="Proteomes" id="UP000054342"/>
    </source>
</evidence>
<dbReference type="Proteomes" id="UP000054342">
    <property type="component" value="Unassembled WGS sequence"/>
</dbReference>
<proteinExistence type="predicted"/>
<name>A0A0D2C8C9_9EURO</name>
<dbReference type="GeneID" id="25323272"/>
<keyword evidence="2" id="KW-1185">Reference proteome</keyword>
<evidence type="ECO:0008006" key="3">
    <source>
        <dbReference type="Google" id="ProtNLM"/>
    </source>
</evidence>
<gene>
    <name evidence="1" type="ORF">PV05_01364</name>
</gene>
<sequence length="236" mass="27238">MALARKKSITFPSDVVPVTLGRDREGIVIHKEMLYQSPILARQYDELIRLYPDASERPPLAFPEISKQTAEQLVNWLYFTNLSYTAADLARTGEECLKTCAEIIEAYQFAIGLQLEEWANALLDAFCKAAMEDMPWIKYWVRLKEAQAYDEGLRDLVMAFLAIAIRKSGWEVYTKEVNTELVETIKADGEFAVELCKWLLHKEDVAVEVRQKKKRCRWHVHQFTKKCGGKANDEED</sequence>